<feature type="compositionally biased region" description="Basic residues" evidence="1">
    <location>
        <begin position="1"/>
        <end position="13"/>
    </location>
</feature>
<evidence type="ECO:0000313" key="2">
    <source>
        <dbReference type="EMBL" id="KAG6935724.1"/>
    </source>
</evidence>
<evidence type="ECO:0000256" key="1">
    <source>
        <dbReference type="SAM" id="MobiDB-lite"/>
    </source>
</evidence>
<name>A0A8T1T4P2_CHESE</name>
<sequence>MKKLFGFGKKKKGQSPSSRASLPGGGGYELREKELGKLHRAAAGGDLGRLQQLLKKHDINQLDKENRDTFASCLC</sequence>
<keyword evidence="3" id="KW-1185">Reference proteome</keyword>
<organism evidence="2 3">
    <name type="scientific">Chelydra serpentina</name>
    <name type="common">Snapping turtle</name>
    <name type="synonym">Testudo serpentina</name>
    <dbReference type="NCBI Taxonomy" id="8475"/>
    <lineage>
        <taxon>Eukaryota</taxon>
        <taxon>Metazoa</taxon>
        <taxon>Chordata</taxon>
        <taxon>Craniata</taxon>
        <taxon>Vertebrata</taxon>
        <taxon>Euteleostomi</taxon>
        <taxon>Archelosauria</taxon>
        <taxon>Testudinata</taxon>
        <taxon>Testudines</taxon>
        <taxon>Cryptodira</taxon>
        <taxon>Durocryptodira</taxon>
        <taxon>Americhelydia</taxon>
        <taxon>Chelydroidea</taxon>
        <taxon>Chelydridae</taxon>
        <taxon>Chelydra</taxon>
    </lineage>
</organism>
<accession>A0A8T1T4P2</accession>
<dbReference type="PANTHER" id="PTHR24147:SF53">
    <property type="entry name" value="ANKYRIN REPEAT DOMAIN 26"/>
    <property type="match status" value="1"/>
</dbReference>
<dbReference type="InterPro" id="IPR050657">
    <property type="entry name" value="Ankyrin_repeat_domain"/>
</dbReference>
<dbReference type="PANTHER" id="PTHR24147">
    <property type="entry name" value="ANKYRIN REPEAT DOMAIN 36-RELATED"/>
    <property type="match status" value="1"/>
</dbReference>
<comment type="caution">
    <text evidence="2">The sequence shown here is derived from an EMBL/GenBank/DDBJ whole genome shotgun (WGS) entry which is preliminary data.</text>
</comment>
<evidence type="ECO:0000313" key="3">
    <source>
        <dbReference type="Proteomes" id="UP000765507"/>
    </source>
</evidence>
<dbReference type="EMBL" id="JAHGAV010000041">
    <property type="protein sequence ID" value="KAG6935724.1"/>
    <property type="molecule type" value="Genomic_DNA"/>
</dbReference>
<reference evidence="2 3" key="1">
    <citation type="journal article" date="2020" name="G3 (Bethesda)">
        <title>Draft Genome of the Common Snapping Turtle, Chelydra serpentina, a Model for Phenotypic Plasticity in Reptiles.</title>
        <authorList>
            <person name="Das D."/>
            <person name="Singh S.K."/>
            <person name="Bierstedt J."/>
            <person name="Erickson A."/>
            <person name="Galli G.L.J."/>
            <person name="Crossley D.A. 2nd"/>
            <person name="Rhen T."/>
        </authorList>
    </citation>
    <scope>NUCLEOTIDE SEQUENCE [LARGE SCALE GENOMIC DNA]</scope>
    <source>
        <strain evidence="2">KW</strain>
    </source>
</reference>
<proteinExistence type="predicted"/>
<gene>
    <name evidence="2" type="primary">ANKRD7</name>
    <name evidence="2" type="ORF">G0U57_014414</name>
</gene>
<dbReference type="Proteomes" id="UP000765507">
    <property type="component" value="Unassembled WGS sequence"/>
</dbReference>
<dbReference type="OrthoDB" id="9995210at2759"/>
<protein>
    <submittedName>
        <fullName evidence="2">Ankyrin repeat domain 7</fullName>
    </submittedName>
</protein>
<feature type="region of interest" description="Disordered" evidence="1">
    <location>
        <begin position="1"/>
        <end position="28"/>
    </location>
</feature>
<dbReference type="AlphaFoldDB" id="A0A8T1T4P2"/>